<reference evidence="2" key="1">
    <citation type="submission" date="2016-10" db="EMBL/GenBank/DDBJ databases">
        <authorList>
            <person name="Varghese N."/>
            <person name="Submissions S."/>
        </authorList>
    </citation>
    <scope>NUCLEOTIDE SEQUENCE [LARGE SCALE GENOMIC DNA]</scope>
    <source>
        <strain evidence="2">CGMCC 1.3431</strain>
    </source>
</reference>
<dbReference type="EMBL" id="FMTS01000004">
    <property type="protein sequence ID" value="SCW67370.1"/>
    <property type="molecule type" value="Genomic_DNA"/>
</dbReference>
<sequence>MGWNRSGIRPTCLAASVTPLRRHCVTCCLGDQSPVNLSYHSRWNCWGRNKMAVTAAEFDYLLKVLLRLSELMNPQYDIAADIKSWQAQFTPSQQRQGLQEGLGDLAEQGFGFPADSRRQIDETMRSEGLMTLTELQVRHGRRVKRLLKKKRLFREDDAIALKGFLDSGLLNDADAQIAMDLIENFQT</sequence>
<dbReference type="Proteomes" id="UP000199150">
    <property type="component" value="Unassembled WGS sequence"/>
</dbReference>
<organism evidence="1 2">
    <name type="scientific">Asticcacaulis taihuensis</name>
    <dbReference type="NCBI Taxonomy" id="260084"/>
    <lineage>
        <taxon>Bacteria</taxon>
        <taxon>Pseudomonadati</taxon>
        <taxon>Pseudomonadota</taxon>
        <taxon>Alphaproteobacteria</taxon>
        <taxon>Caulobacterales</taxon>
        <taxon>Caulobacteraceae</taxon>
        <taxon>Asticcacaulis</taxon>
    </lineage>
</organism>
<gene>
    <name evidence="1" type="ORF">SAMN02927928_2606</name>
</gene>
<dbReference type="AlphaFoldDB" id="A0A1G4SDW9"/>
<dbReference type="STRING" id="260084.SAMN02927928_2606"/>
<accession>A0A1G4SDW9</accession>
<name>A0A1G4SDW9_9CAUL</name>
<evidence type="ECO:0000313" key="2">
    <source>
        <dbReference type="Proteomes" id="UP000199150"/>
    </source>
</evidence>
<protein>
    <submittedName>
        <fullName evidence="1">Uncharacterized protein</fullName>
    </submittedName>
</protein>
<evidence type="ECO:0000313" key="1">
    <source>
        <dbReference type="EMBL" id="SCW67370.1"/>
    </source>
</evidence>
<keyword evidence="2" id="KW-1185">Reference proteome</keyword>
<proteinExistence type="predicted"/>